<proteinExistence type="predicted"/>
<evidence type="ECO:0000313" key="3">
    <source>
        <dbReference type="Proteomes" id="UP001241110"/>
    </source>
</evidence>
<feature type="domain" description="Cupin type-2" evidence="1">
    <location>
        <begin position="41"/>
        <end position="98"/>
    </location>
</feature>
<evidence type="ECO:0000259" key="1">
    <source>
        <dbReference type="Pfam" id="PF07883"/>
    </source>
</evidence>
<dbReference type="SUPFAM" id="SSF51182">
    <property type="entry name" value="RmlC-like cupins"/>
    <property type="match status" value="1"/>
</dbReference>
<organism evidence="2 3">
    <name type="scientific">Xanthocytophaga flava</name>
    <dbReference type="NCBI Taxonomy" id="3048013"/>
    <lineage>
        <taxon>Bacteria</taxon>
        <taxon>Pseudomonadati</taxon>
        <taxon>Bacteroidota</taxon>
        <taxon>Cytophagia</taxon>
        <taxon>Cytophagales</taxon>
        <taxon>Rhodocytophagaceae</taxon>
        <taxon>Xanthocytophaga</taxon>
    </lineage>
</organism>
<dbReference type="InterPro" id="IPR025499">
    <property type="entry name" value="KdgF"/>
</dbReference>
<dbReference type="PANTHER" id="PTHR40112:SF1">
    <property type="entry name" value="H2HPP ISOMERASE"/>
    <property type="match status" value="1"/>
</dbReference>
<reference evidence="2" key="1">
    <citation type="submission" date="2023-05" db="EMBL/GenBank/DDBJ databases">
        <authorList>
            <person name="Zhang X."/>
        </authorList>
    </citation>
    <scope>NUCLEOTIDE SEQUENCE</scope>
    <source>
        <strain evidence="2">YF14B1</strain>
    </source>
</reference>
<gene>
    <name evidence="2" type="ORF">QNI16_06865</name>
</gene>
<dbReference type="AlphaFoldDB" id="A0AAE3U818"/>
<comment type="caution">
    <text evidence="2">The sequence shown here is derived from an EMBL/GenBank/DDBJ whole genome shotgun (WGS) entry which is preliminary data.</text>
</comment>
<dbReference type="InterPro" id="IPR013096">
    <property type="entry name" value="Cupin_2"/>
</dbReference>
<accession>A0AAE3U818</accession>
<dbReference type="Gene3D" id="2.60.120.10">
    <property type="entry name" value="Jelly Rolls"/>
    <property type="match status" value="1"/>
</dbReference>
<protein>
    <submittedName>
        <fullName evidence="2">Cupin domain-containing protein</fullName>
    </submittedName>
</protein>
<dbReference type="EMBL" id="JASJOS010000003">
    <property type="protein sequence ID" value="MDJ1480199.1"/>
    <property type="molecule type" value="Genomic_DNA"/>
</dbReference>
<evidence type="ECO:0000313" key="2">
    <source>
        <dbReference type="EMBL" id="MDJ1480199.1"/>
    </source>
</evidence>
<dbReference type="Proteomes" id="UP001241110">
    <property type="component" value="Unassembled WGS sequence"/>
</dbReference>
<dbReference type="RefSeq" id="WP_313976774.1">
    <property type="nucleotide sequence ID" value="NZ_JASJOS010000003.1"/>
</dbReference>
<dbReference type="PANTHER" id="PTHR40112">
    <property type="entry name" value="H2HPP ISOMERASE"/>
    <property type="match status" value="1"/>
</dbReference>
<dbReference type="InterPro" id="IPR014710">
    <property type="entry name" value="RmlC-like_jellyroll"/>
</dbReference>
<dbReference type="InterPro" id="IPR052535">
    <property type="entry name" value="Bacilysin_H2HPP_isomerase"/>
</dbReference>
<dbReference type="CDD" id="cd02238">
    <property type="entry name" value="cupin_KdgF"/>
    <property type="match status" value="1"/>
</dbReference>
<dbReference type="InterPro" id="IPR011051">
    <property type="entry name" value="RmlC_Cupin_sf"/>
</dbReference>
<dbReference type="PIRSF" id="PIRSF029883">
    <property type="entry name" value="KdgF"/>
    <property type="match status" value="1"/>
</dbReference>
<sequence length="115" mass="12894">MSDAIQTNVFIKDQDIAWEVVGQGVKRKVMAYNQDLMMVKVAFETGGVGALHHHYHTQISYVESGAFEITIADEKQVLKKGDVYFIPPDVVHGALCLEEGVLVDVFNPLREDFIK</sequence>
<dbReference type="Pfam" id="PF07883">
    <property type="entry name" value="Cupin_2"/>
    <property type="match status" value="1"/>
</dbReference>
<name>A0AAE3U818_9BACT</name>